<dbReference type="Gene3D" id="2.60.200.40">
    <property type="match status" value="1"/>
</dbReference>
<dbReference type="EC" id="2.7.1.-" evidence="13"/>
<dbReference type="Pfam" id="PF00781">
    <property type="entry name" value="DAGK_cat"/>
    <property type="match status" value="1"/>
</dbReference>
<comment type="cofactor">
    <cofactor evidence="1">
        <name>Mg(2+)</name>
        <dbReference type="ChEBI" id="CHEBI:18420"/>
    </cofactor>
</comment>
<feature type="domain" description="DAGKc" evidence="12">
    <location>
        <begin position="1"/>
        <end position="134"/>
    </location>
</feature>
<evidence type="ECO:0000256" key="10">
    <source>
        <dbReference type="ARBA" id="ARBA00023209"/>
    </source>
</evidence>
<dbReference type="InterPro" id="IPR017438">
    <property type="entry name" value="ATP-NAD_kinase_N"/>
</dbReference>
<gene>
    <name evidence="13" type="ORF">ACFODZ_13925</name>
</gene>
<dbReference type="Pfam" id="PF19279">
    <property type="entry name" value="YegS_C"/>
    <property type="match status" value="1"/>
</dbReference>
<keyword evidence="5" id="KW-0547">Nucleotide-binding</keyword>
<evidence type="ECO:0000256" key="7">
    <source>
        <dbReference type="ARBA" id="ARBA00022840"/>
    </source>
</evidence>
<evidence type="ECO:0000256" key="4">
    <source>
        <dbReference type="ARBA" id="ARBA00022723"/>
    </source>
</evidence>
<dbReference type="PANTHER" id="PTHR12358">
    <property type="entry name" value="SPHINGOSINE KINASE"/>
    <property type="match status" value="1"/>
</dbReference>
<comment type="caution">
    <text evidence="13">The sequence shown here is derived from an EMBL/GenBank/DDBJ whole genome shotgun (WGS) entry which is preliminary data.</text>
</comment>
<keyword evidence="2" id="KW-0444">Lipid biosynthesis</keyword>
<evidence type="ECO:0000256" key="8">
    <source>
        <dbReference type="ARBA" id="ARBA00022842"/>
    </source>
</evidence>
<dbReference type="SMART" id="SM00046">
    <property type="entry name" value="DAGKc"/>
    <property type="match status" value="1"/>
</dbReference>
<evidence type="ECO:0000256" key="6">
    <source>
        <dbReference type="ARBA" id="ARBA00022777"/>
    </source>
</evidence>
<dbReference type="GO" id="GO:0016301">
    <property type="term" value="F:kinase activity"/>
    <property type="evidence" value="ECO:0007669"/>
    <property type="project" value="UniProtKB-KW"/>
</dbReference>
<evidence type="ECO:0000256" key="9">
    <source>
        <dbReference type="ARBA" id="ARBA00023098"/>
    </source>
</evidence>
<dbReference type="PANTHER" id="PTHR12358:SF106">
    <property type="entry name" value="LIPID KINASE YEGS"/>
    <property type="match status" value="1"/>
</dbReference>
<keyword evidence="11" id="KW-1208">Phospholipid metabolism</keyword>
<dbReference type="PROSITE" id="PS50146">
    <property type="entry name" value="DAGK"/>
    <property type="match status" value="1"/>
</dbReference>
<dbReference type="Proteomes" id="UP001595533">
    <property type="component" value="Unassembled WGS sequence"/>
</dbReference>
<evidence type="ECO:0000256" key="5">
    <source>
        <dbReference type="ARBA" id="ARBA00022741"/>
    </source>
</evidence>
<evidence type="ECO:0000259" key="12">
    <source>
        <dbReference type="PROSITE" id="PS50146"/>
    </source>
</evidence>
<dbReference type="InterPro" id="IPR050187">
    <property type="entry name" value="Lipid_Phosphate_FormReg"/>
</dbReference>
<dbReference type="InterPro" id="IPR001206">
    <property type="entry name" value="Diacylglycerol_kinase_cat_dom"/>
</dbReference>
<dbReference type="InterPro" id="IPR005218">
    <property type="entry name" value="Diacylglycerol/lipid_kinase"/>
</dbReference>
<evidence type="ECO:0000313" key="13">
    <source>
        <dbReference type="EMBL" id="MFC3195347.1"/>
    </source>
</evidence>
<dbReference type="RefSeq" id="WP_077413041.1">
    <property type="nucleotide sequence ID" value="NZ_JBHRTS010000008.1"/>
</dbReference>
<accession>A0ABV7JDS2</accession>
<sequence>MKPLLILFNPMAGSGRSMQYLQLILTALKNAQRPVELIHTNHSGHAQQVVEATDLSVYSGVIAAGGDGTLFEVINGLMSHPAERRAPLGVIPVGTGNAFSRELGLQPTDWEKGIGIITGNHAQSIDIGHAQSRDQHFYFINIIGVGFVVDAGRTTLKIKKLGKSAYTLATLWETARLKKHPVKLTMEDHSGQVIHLDDEVVFVEVANSRFTGTSFLIAPEARIDDGLLDVVILNNISRLRILRLFPTIYSGKHVNYPEVETHQVKRITIHTEKPMPLMPDGEFIGHTPVTIECMTAALKMFSPSSD</sequence>
<keyword evidence="8" id="KW-0460">Magnesium</keyword>
<keyword evidence="6 13" id="KW-0418">Kinase</keyword>
<evidence type="ECO:0000256" key="2">
    <source>
        <dbReference type="ARBA" id="ARBA00022516"/>
    </source>
</evidence>
<dbReference type="InterPro" id="IPR045540">
    <property type="entry name" value="YegS/DAGK_C"/>
</dbReference>
<keyword evidence="3 13" id="KW-0808">Transferase</keyword>
<name>A0ABV7JDS2_9GAMM</name>
<dbReference type="InterPro" id="IPR016064">
    <property type="entry name" value="NAD/diacylglycerol_kinase_sf"/>
</dbReference>
<protein>
    <submittedName>
        <fullName evidence="13">Diacylglycerol/lipid kinase family protein</fullName>
        <ecNumber evidence="13">2.7.1.-</ecNumber>
    </submittedName>
</protein>
<organism evidence="13 14">
    <name type="scientific">Marinicella sediminis</name>
    <dbReference type="NCBI Taxonomy" id="1792834"/>
    <lineage>
        <taxon>Bacteria</taxon>
        <taxon>Pseudomonadati</taxon>
        <taxon>Pseudomonadota</taxon>
        <taxon>Gammaproteobacteria</taxon>
        <taxon>Lysobacterales</taxon>
        <taxon>Marinicellaceae</taxon>
        <taxon>Marinicella</taxon>
    </lineage>
</organism>
<evidence type="ECO:0000256" key="3">
    <source>
        <dbReference type="ARBA" id="ARBA00022679"/>
    </source>
</evidence>
<keyword evidence="14" id="KW-1185">Reference proteome</keyword>
<keyword evidence="10" id="KW-0594">Phospholipid biosynthesis</keyword>
<keyword evidence="4" id="KW-0479">Metal-binding</keyword>
<keyword evidence="9" id="KW-0443">Lipid metabolism</keyword>
<dbReference type="EMBL" id="JBHRTS010000008">
    <property type="protein sequence ID" value="MFC3195347.1"/>
    <property type="molecule type" value="Genomic_DNA"/>
</dbReference>
<evidence type="ECO:0000256" key="11">
    <source>
        <dbReference type="ARBA" id="ARBA00023264"/>
    </source>
</evidence>
<dbReference type="Gene3D" id="3.40.50.10330">
    <property type="entry name" value="Probable inorganic polyphosphate/atp-NAD kinase, domain 1"/>
    <property type="match status" value="1"/>
</dbReference>
<reference evidence="14" key="1">
    <citation type="journal article" date="2019" name="Int. J. Syst. Evol. Microbiol.">
        <title>The Global Catalogue of Microorganisms (GCM) 10K type strain sequencing project: providing services to taxonomists for standard genome sequencing and annotation.</title>
        <authorList>
            <consortium name="The Broad Institute Genomics Platform"/>
            <consortium name="The Broad Institute Genome Sequencing Center for Infectious Disease"/>
            <person name="Wu L."/>
            <person name="Ma J."/>
        </authorList>
    </citation>
    <scope>NUCLEOTIDE SEQUENCE [LARGE SCALE GENOMIC DNA]</scope>
    <source>
        <strain evidence="14">KCTC 42953</strain>
    </source>
</reference>
<proteinExistence type="predicted"/>
<dbReference type="NCBIfam" id="TIGR00147">
    <property type="entry name" value="YegS/Rv2252/BmrU family lipid kinase"/>
    <property type="match status" value="1"/>
</dbReference>
<evidence type="ECO:0000313" key="14">
    <source>
        <dbReference type="Proteomes" id="UP001595533"/>
    </source>
</evidence>
<dbReference type="SUPFAM" id="SSF111331">
    <property type="entry name" value="NAD kinase/diacylglycerol kinase-like"/>
    <property type="match status" value="1"/>
</dbReference>
<evidence type="ECO:0000256" key="1">
    <source>
        <dbReference type="ARBA" id="ARBA00001946"/>
    </source>
</evidence>
<keyword evidence="7" id="KW-0067">ATP-binding</keyword>